<dbReference type="InterPro" id="IPR036259">
    <property type="entry name" value="MFS_trans_sf"/>
</dbReference>
<evidence type="ECO:0000256" key="2">
    <source>
        <dbReference type="ARBA" id="ARBA00022448"/>
    </source>
</evidence>
<name>A0A1R0H1H4_9FUNG</name>
<feature type="transmembrane region" description="Helical" evidence="6">
    <location>
        <begin position="310"/>
        <end position="333"/>
    </location>
</feature>
<keyword evidence="3 6" id="KW-0812">Transmembrane</keyword>
<evidence type="ECO:0000256" key="4">
    <source>
        <dbReference type="ARBA" id="ARBA00022989"/>
    </source>
</evidence>
<evidence type="ECO:0000256" key="1">
    <source>
        <dbReference type="ARBA" id="ARBA00004141"/>
    </source>
</evidence>
<protein>
    <recommendedName>
        <fullName evidence="9">Transporter</fullName>
    </recommendedName>
</protein>
<keyword evidence="8" id="KW-1185">Reference proteome</keyword>
<evidence type="ECO:0000256" key="3">
    <source>
        <dbReference type="ARBA" id="ARBA00022692"/>
    </source>
</evidence>
<feature type="transmembrane region" description="Helical" evidence="6">
    <location>
        <begin position="152"/>
        <end position="171"/>
    </location>
</feature>
<dbReference type="SUPFAM" id="SSF103473">
    <property type="entry name" value="MFS general substrate transporter"/>
    <property type="match status" value="1"/>
</dbReference>
<evidence type="ECO:0000256" key="5">
    <source>
        <dbReference type="ARBA" id="ARBA00023136"/>
    </source>
</evidence>
<evidence type="ECO:0008006" key="9">
    <source>
        <dbReference type="Google" id="ProtNLM"/>
    </source>
</evidence>
<feature type="transmembrane region" description="Helical" evidence="6">
    <location>
        <begin position="81"/>
        <end position="106"/>
    </location>
</feature>
<dbReference type="STRING" id="133383.A0A1R0H1H4"/>
<dbReference type="AlphaFoldDB" id="A0A1R0H1H4"/>
<proteinExistence type="predicted"/>
<dbReference type="PANTHER" id="PTHR43791">
    <property type="entry name" value="PERMEASE-RELATED"/>
    <property type="match status" value="1"/>
</dbReference>
<dbReference type="EMBL" id="LSSL01001135">
    <property type="protein sequence ID" value="OLY82990.1"/>
    <property type="molecule type" value="Genomic_DNA"/>
</dbReference>
<keyword evidence="5 6" id="KW-0472">Membrane</keyword>
<comment type="caution">
    <text evidence="7">The sequence shown here is derived from an EMBL/GenBank/DDBJ whole genome shotgun (WGS) entry which is preliminary data.</text>
</comment>
<dbReference type="PANTHER" id="PTHR43791:SF36">
    <property type="entry name" value="TRANSPORTER, PUTATIVE (AFU_ORTHOLOGUE AFUA_6G08340)-RELATED"/>
    <property type="match status" value="1"/>
</dbReference>
<keyword evidence="4 6" id="KW-1133">Transmembrane helix</keyword>
<feature type="transmembrane region" description="Helical" evidence="6">
    <location>
        <begin position="375"/>
        <end position="396"/>
    </location>
</feature>
<keyword evidence="2" id="KW-0813">Transport</keyword>
<feature type="transmembrane region" description="Helical" evidence="6">
    <location>
        <begin position="345"/>
        <end position="363"/>
    </location>
</feature>
<dbReference type="Gene3D" id="1.20.1250.20">
    <property type="entry name" value="MFS general substrate transporter like domains"/>
    <property type="match status" value="1"/>
</dbReference>
<evidence type="ECO:0000313" key="7">
    <source>
        <dbReference type="EMBL" id="OLY82990.1"/>
    </source>
</evidence>
<sequence length="432" mass="48070">MEISEQETQESIEKKIESDDDELIDLGMYEEFDLSETEIEVRVRYKKKIDNRLIVTVFIMIMFNNVFQWVASLQFNDSRNIAIPVMVLANLAMATMYTGIYSYLIYWYSRDVISTRVVIISLFSEMSGTITDYAFNKAVVGPTKGYGGRTSICIVIAVIGVLLALAVYFVLSETPKTCKFLLDDEKSLAVRIIGASNGEDFSHRMVYSQLFSAFTDPKVYIFGIIGFCIKSSRLNTQAIATGYTLHYSNPLDYAASPGLILPSAVGIIALTLTLSYIENVSLSNILIGASLINGLCSGFLLIFVSHSQSLILLAFSSFAERGSFPVAVAWMLVNGGGSSKRIASIGIFFFISEMSSVVFPYITNSEDTYFSKKNNIYALALSLLSVILVFGINLHFKKLNIKRSQNITPMGHLDHSKQVDLNDKHPNFIYAN</sequence>
<comment type="subcellular location">
    <subcellularLocation>
        <location evidence="1">Membrane</location>
        <topology evidence="1">Multi-pass membrane protein</topology>
    </subcellularLocation>
</comment>
<dbReference type="GO" id="GO:0022857">
    <property type="term" value="F:transmembrane transporter activity"/>
    <property type="evidence" value="ECO:0007669"/>
    <property type="project" value="TreeGrafter"/>
</dbReference>
<feature type="transmembrane region" description="Helical" evidence="6">
    <location>
        <begin position="284"/>
        <end position="304"/>
    </location>
</feature>
<dbReference type="GO" id="GO:0016020">
    <property type="term" value="C:membrane"/>
    <property type="evidence" value="ECO:0007669"/>
    <property type="project" value="UniProtKB-SubCell"/>
</dbReference>
<accession>A0A1R0H1H4</accession>
<evidence type="ECO:0000256" key="6">
    <source>
        <dbReference type="SAM" id="Phobius"/>
    </source>
</evidence>
<feature type="transmembrane region" description="Helical" evidence="6">
    <location>
        <begin position="259"/>
        <end position="277"/>
    </location>
</feature>
<dbReference type="OrthoDB" id="2985014at2759"/>
<gene>
    <name evidence="7" type="ORF">AYI68_g2883</name>
</gene>
<organism evidence="7 8">
    <name type="scientific">Smittium mucronatum</name>
    <dbReference type="NCBI Taxonomy" id="133383"/>
    <lineage>
        <taxon>Eukaryota</taxon>
        <taxon>Fungi</taxon>
        <taxon>Fungi incertae sedis</taxon>
        <taxon>Zoopagomycota</taxon>
        <taxon>Kickxellomycotina</taxon>
        <taxon>Harpellomycetes</taxon>
        <taxon>Harpellales</taxon>
        <taxon>Legeriomycetaceae</taxon>
        <taxon>Smittium</taxon>
    </lineage>
</organism>
<reference evidence="7 8" key="1">
    <citation type="journal article" date="2016" name="Mol. Biol. Evol.">
        <title>Genome-Wide Survey of Gut Fungi (Harpellales) Reveals the First Horizontally Transferred Ubiquitin Gene from a Mosquito Host.</title>
        <authorList>
            <person name="Wang Y."/>
            <person name="White M.M."/>
            <person name="Kvist S."/>
            <person name="Moncalvo J.M."/>
        </authorList>
    </citation>
    <scope>NUCLEOTIDE SEQUENCE [LARGE SCALE GENOMIC DNA]</scope>
    <source>
        <strain evidence="7 8">ALG-7-W6</strain>
    </source>
</reference>
<evidence type="ECO:0000313" key="8">
    <source>
        <dbReference type="Proteomes" id="UP000187455"/>
    </source>
</evidence>
<feature type="transmembrane region" description="Helical" evidence="6">
    <location>
        <begin position="53"/>
        <end position="75"/>
    </location>
</feature>
<dbReference type="Proteomes" id="UP000187455">
    <property type="component" value="Unassembled WGS sequence"/>
</dbReference>